<evidence type="ECO:0000256" key="2">
    <source>
        <dbReference type="ARBA" id="ARBA00006706"/>
    </source>
</evidence>
<comment type="cofactor">
    <cofactor evidence="1">
        <name>Mg(2+)</name>
        <dbReference type="ChEBI" id="CHEBI:18420"/>
    </cofactor>
</comment>
<evidence type="ECO:0000256" key="1">
    <source>
        <dbReference type="ARBA" id="ARBA00001946"/>
    </source>
</evidence>
<dbReference type="Gene3D" id="1.10.600.10">
    <property type="entry name" value="Farnesyl Diphosphate Synthase"/>
    <property type="match status" value="1"/>
</dbReference>
<keyword evidence="4" id="KW-0479">Metal-binding</keyword>
<reference evidence="8" key="1">
    <citation type="journal article" date="2019" name="Int. J. Syst. Evol. Microbiol.">
        <title>The Global Catalogue of Microorganisms (GCM) 10K type strain sequencing project: providing services to taxonomists for standard genome sequencing and annotation.</title>
        <authorList>
            <consortium name="The Broad Institute Genomics Platform"/>
            <consortium name="The Broad Institute Genome Sequencing Center for Infectious Disease"/>
            <person name="Wu L."/>
            <person name="Ma J."/>
        </authorList>
    </citation>
    <scope>NUCLEOTIDE SEQUENCE [LARGE SCALE GENOMIC DNA]</scope>
    <source>
        <strain evidence="8">JCM 16546</strain>
    </source>
</reference>
<dbReference type="InterPro" id="IPR033749">
    <property type="entry name" value="Polyprenyl_synt_CS"/>
</dbReference>
<sequence length="365" mass="38875">MTSPPPFIEAISQRLDKFAAERREEALELGPEAVTFTEHALAGLRGGKRLRARFCWWGWRGVAHGSSVTESAEDAAIGVSAALEIFQAAALAHDDLIDNSDTRRGRPSAHRALEAAHRAAGWTGDAAAFGRAGSVLLGDLLVAWSDDLLEEALATLRDLDAAAVARREYGLMRRIVTIGQFLDVAEESAWSTAGDDTHGRRALRVASYKSARYSVQQPLVIGGALAGADETGLASLRAFGHPLGMAFQLRDDVLGVFGDSVETGKPAGDDLREGKRTALVAFCRQALAPADRERFDGMLGDPGLTDADVAELRDTMRSTGALDETERLIAAYAAEADAALDDAPLDSDAAGQLRELARAAVDRRA</sequence>
<comment type="caution">
    <text evidence="7">The sequence shown here is derived from an EMBL/GenBank/DDBJ whole genome shotgun (WGS) entry which is preliminary data.</text>
</comment>
<proteinExistence type="inferred from homology"/>
<comment type="similarity">
    <text evidence="2 6">Belongs to the FPP/GGPP synthase family.</text>
</comment>
<dbReference type="SUPFAM" id="SSF48576">
    <property type="entry name" value="Terpenoid synthases"/>
    <property type="match status" value="1"/>
</dbReference>
<dbReference type="InterPro" id="IPR000092">
    <property type="entry name" value="Polyprenyl_synt"/>
</dbReference>
<accession>A0ABP7B497</accession>
<dbReference type="RefSeq" id="WP_221856400.1">
    <property type="nucleotide sequence ID" value="NZ_BAAAYV010000002.1"/>
</dbReference>
<dbReference type="PANTHER" id="PTHR12001:SF85">
    <property type="entry name" value="SHORT CHAIN ISOPRENYL DIPHOSPHATE SYNTHASE"/>
    <property type="match status" value="1"/>
</dbReference>
<dbReference type="PANTHER" id="PTHR12001">
    <property type="entry name" value="GERANYLGERANYL PYROPHOSPHATE SYNTHASE"/>
    <property type="match status" value="1"/>
</dbReference>
<keyword evidence="8" id="KW-1185">Reference proteome</keyword>
<evidence type="ECO:0000256" key="4">
    <source>
        <dbReference type="ARBA" id="ARBA00022723"/>
    </source>
</evidence>
<evidence type="ECO:0000256" key="3">
    <source>
        <dbReference type="ARBA" id="ARBA00022679"/>
    </source>
</evidence>
<keyword evidence="3 6" id="KW-0808">Transferase</keyword>
<dbReference type="PROSITE" id="PS00444">
    <property type="entry name" value="POLYPRENYL_SYNTHASE_2"/>
    <property type="match status" value="1"/>
</dbReference>
<name>A0ABP7B497_9MICO</name>
<dbReference type="Proteomes" id="UP001410795">
    <property type="component" value="Unassembled WGS sequence"/>
</dbReference>
<evidence type="ECO:0000256" key="6">
    <source>
        <dbReference type="RuleBase" id="RU004466"/>
    </source>
</evidence>
<protein>
    <submittedName>
        <fullName evidence="7">Polyprenyl synthetase family protein</fullName>
    </submittedName>
</protein>
<dbReference type="Pfam" id="PF00348">
    <property type="entry name" value="polyprenyl_synt"/>
    <property type="match status" value="1"/>
</dbReference>
<evidence type="ECO:0000256" key="5">
    <source>
        <dbReference type="ARBA" id="ARBA00022842"/>
    </source>
</evidence>
<keyword evidence="5" id="KW-0460">Magnesium</keyword>
<dbReference type="EMBL" id="BAAAYV010000002">
    <property type="protein sequence ID" value="GAA3648753.1"/>
    <property type="molecule type" value="Genomic_DNA"/>
</dbReference>
<organism evidence="7 8">
    <name type="scientific">Microbacterium marinilacus</name>
    <dbReference type="NCBI Taxonomy" id="415209"/>
    <lineage>
        <taxon>Bacteria</taxon>
        <taxon>Bacillati</taxon>
        <taxon>Actinomycetota</taxon>
        <taxon>Actinomycetes</taxon>
        <taxon>Micrococcales</taxon>
        <taxon>Microbacteriaceae</taxon>
        <taxon>Microbacterium</taxon>
    </lineage>
</organism>
<dbReference type="CDD" id="cd00685">
    <property type="entry name" value="Trans_IPPS_HT"/>
    <property type="match status" value="1"/>
</dbReference>
<dbReference type="SFLD" id="SFLDS00005">
    <property type="entry name" value="Isoprenoid_Synthase_Type_I"/>
    <property type="match status" value="1"/>
</dbReference>
<dbReference type="InterPro" id="IPR008949">
    <property type="entry name" value="Isoprenoid_synthase_dom_sf"/>
</dbReference>
<evidence type="ECO:0000313" key="8">
    <source>
        <dbReference type="Proteomes" id="UP001410795"/>
    </source>
</evidence>
<evidence type="ECO:0000313" key="7">
    <source>
        <dbReference type="EMBL" id="GAA3648753.1"/>
    </source>
</evidence>
<gene>
    <name evidence="7" type="ORF">GCM10022202_05430</name>
</gene>